<feature type="compositionally biased region" description="Basic and acidic residues" evidence="7">
    <location>
        <begin position="203"/>
        <end position="215"/>
    </location>
</feature>
<evidence type="ECO:0000313" key="11">
    <source>
        <dbReference type="Proteomes" id="UP000708148"/>
    </source>
</evidence>
<keyword evidence="8" id="KW-0732">Signal</keyword>
<gene>
    <name evidence="10" type="ORF">OSTQU699_LOCUS3985</name>
</gene>
<protein>
    <recommendedName>
        <fullName evidence="9">RRM domain-containing protein</fullName>
    </recommendedName>
</protein>
<dbReference type="Proteomes" id="UP000708148">
    <property type="component" value="Unassembled WGS sequence"/>
</dbReference>
<dbReference type="SUPFAM" id="SSF54928">
    <property type="entry name" value="RNA-binding domain, RBD"/>
    <property type="match status" value="1"/>
</dbReference>
<dbReference type="InterPro" id="IPR034201">
    <property type="entry name" value="RNPS1_RRM"/>
</dbReference>
<keyword evidence="3 6" id="KW-0694">RNA-binding</keyword>
<name>A0A8S1IXT2_9CHLO</name>
<feature type="compositionally biased region" description="Low complexity" evidence="7">
    <location>
        <begin position="109"/>
        <end position="135"/>
    </location>
</feature>
<dbReference type="GO" id="GO:0003723">
    <property type="term" value="F:RNA binding"/>
    <property type="evidence" value="ECO:0007669"/>
    <property type="project" value="UniProtKB-UniRule"/>
</dbReference>
<proteinExistence type="predicted"/>
<keyword evidence="4" id="KW-0508">mRNA splicing</keyword>
<evidence type="ECO:0000256" key="5">
    <source>
        <dbReference type="ARBA" id="ARBA00023242"/>
    </source>
</evidence>
<dbReference type="InterPro" id="IPR000504">
    <property type="entry name" value="RRM_dom"/>
</dbReference>
<feature type="region of interest" description="Disordered" evidence="7">
    <location>
        <begin position="92"/>
        <end position="224"/>
    </location>
</feature>
<feature type="domain" description="RRM" evidence="9">
    <location>
        <begin position="223"/>
        <end position="301"/>
    </location>
</feature>
<keyword evidence="5" id="KW-0539">Nucleus</keyword>
<feature type="region of interest" description="Disordered" evidence="7">
    <location>
        <begin position="305"/>
        <end position="503"/>
    </location>
</feature>
<keyword evidence="2" id="KW-0507">mRNA processing</keyword>
<feature type="compositionally biased region" description="Low complexity" evidence="7">
    <location>
        <begin position="436"/>
        <end position="446"/>
    </location>
</feature>
<feature type="compositionally biased region" description="Basic and acidic residues" evidence="7">
    <location>
        <begin position="318"/>
        <end position="350"/>
    </location>
</feature>
<accession>A0A8S1IXT2</accession>
<reference evidence="10" key="1">
    <citation type="submission" date="2020-12" db="EMBL/GenBank/DDBJ databases">
        <authorList>
            <person name="Iha C."/>
        </authorList>
    </citation>
    <scope>NUCLEOTIDE SEQUENCE</scope>
</reference>
<organism evidence="10 11">
    <name type="scientific">Ostreobium quekettii</name>
    <dbReference type="NCBI Taxonomy" id="121088"/>
    <lineage>
        <taxon>Eukaryota</taxon>
        <taxon>Viridiplantae</taxon>
        <taxon>Chlorophyta</taxon>
        <taxon>core chlorophytes</taxon>
        <taxon>Ulvophyceae</taxon>
        <taxon>TCBD clade</taxon>
        <taxon>Bryopsidales</taxon>
        <taxon>Ostreobineae</taxon>
        <taxon>Ostreobiaceae</taxon>
        <taxon>Ostreobium</taxon>
    </lineage>
</organism>
<feature type="compositionally biased region" description="Pro residues" evidence="7">
    <location>
        <begin position="372"/>
        <end position="384"/>
    </location>
</feature>
<dbReference type="GO" id="GO:0005737">
    <property type="term" value="C:cytoplasm"/>
    <property type="evidence" value="ECO:0007669"/>
    <property type="project" value="TreeGrafter"/>
</dbReference>
<comment type="caution">
    <text evidence="10">The sequence shown here is derived from an EMBL/GenBank/DDBJ whole genome shotgun (WGS) entry which is preliminary data.</text>
</comment>
<dbReference type="Pfam" id="PF00076">
    <property type="entry name" value="RRM_1"/>
    <property type="match status" value="1"/>
</dbReference>
<evidence type="ECO:0000256" key="6">
    <source>
        <dbReference type="PROSITE-ProRule" id="PRU00176"/>
    </source>
</evidence>
<dbReference type="InterPro" id="IPR035979">
    <property type="entry name" value="RBD_domain_sf"/>
</dbReference>
<feature type="compositionally biased region" description="Basic residues" evidence="7">
    <location>
        <begin position="419"/>
        <end position="432"/>
    </location>
</feature>
<dbReference type="AlphaFoldDB" id="A0A8S1IXT2"/>
<dbReference type="InterPro" id="IPR012677">
    <property type="entry name" value="Nucleotide-bd_a/b_plait_sf"/>
</dbReference>
<evidence type="ECO:0000256" key="8">
    <source>
        <dbReference type="SAM" id="SignalP"/>
    </source>
</evidence>
<feature type="compositionally biased region" description="Low complexity" evidence="7">
    <location>
        <begin position="470"/>
        <end position="503"/>
    </location>
</feature>
<feature type="chain" id="PRO_5035803866" description="RRM domain-containing protein" evidence="8">
    <location>
        <begin position="22"/>
        <end position="503"/>
    </location>
</feature>
<keyword evidence="11" id="KW-1185">Reference proteome</keyword>
<evidence type="ECO:0000256" key="3">
    <source>
        <dbReference type="ARBA" id="ARBA00022884"/>
    </source>
</evidence>
<evidence type="ECO:0000256" key="4">
    <source>
        <dbReference type="ARBA" id="ARBA00023187"/>
    </source>
</evidence>
<feature type="signal peptide" evidence="8">
    <location>
        <begin position="1"/>
        <end position="21"/>
    </location>
</feature>
<evidence type="ECO:0000313" key="10">
    <source>
        <dbReference type="EMBL" id="CAD7698624.1"/>
    </source>
</evidence>
<dbReference type="OrthoDB" id="252020at2759"/>
<dbReference type="PANTHER" id="PTHR15481:SF0">
    <property type="entry name" value="LD23870P-RELATED"/>
    <property type="match status" value="1"/>
</dbReference>
<dbReference type="PANTHER" id="PTHR15481">
    <property type="entry name" value="RIBONUCLEIC ACID BINDING PROTEIN S1"/>
    <property type="match status" value="1"/>
</dbReference>
<dbReference type="GO" id="GO:0061574">
    <property type="term" value="C:ASAP complex"/>
    <property type="evidence" value="ECO:0007669"/>
    <property type="project" value="TreeGrafter"/>
</dbReference>
<sequence>MHCAGLRTLTWILGDIDVLSAVVLVLDPDVPCPQRVPWYWAWSCRRMELLTMSRPLLPPPHFFWSSWPAMANTPLIKEGPRTEGPTRIVRRMAPSKPAGRPAPRPPTPSGSSYSEFESSSTSDSSSSCSESRSASPAPQRKEGPAARHPQDSPQERPPSRENERHGAADRNRPQAARRDSGGDAAAAGRIKQAKRGPPSPEPNHGENGERRKLAKETSPPQTTRLYVGKLTRNVMGEHVHEIFSKFGNVKNVVLAIDKAVNLPRGYAHVEFENREAAHKAMDYMDGGQIDGSEICVRLVPVPLRKVPSPVAHPPQSPARRDGATLREHGVGWERGRVREKGKPGDKERGRRSPRRWSPGARRSPFSHRRHSPPPLRQRSPPPRRSPPRYRSPVDSRRYPSPRRRSPPRGYARRIQQSPPRRRRSPSPPRRRPSPSPRFNRAMPPRGRGARGRSPARKNEHSRTAKPVAASSYSSSGSSQSGSGTSSSGGRSSYSSQSDSKSKS</sequence>
<dbReference type="PROSITE" id="PS50102">
    <property type="entry name" value="RRM"/>
    <property type="match status" value="1"/>
</dbReference>
<evidence type="ECO:0000259" key="9">
    <source>
        <dbReference type="PROSITE" id="PS50102"/>
    </source>
</evidence>
<dbReference type="GO" id="GO:0005654">
    <property type="term" value="C:nucleoplasm"/>
    <property type="evidence" value="ECO:0007669"/>
    <property type="project" value="TreeGrafter"/>
</dbReference>
<evidence type="ECO:0000256" key="2">
    <source>
        <dbReference type="ARBA" id="ARBA00022664"/>
    </source>
</evidence>
<dbReference type="Gene3D" id="3.30.70.330">
    <property type="match status" value="1"/>
</dbReference>
<dbReference type="SMART" id="SM00360">
    <property type="entry name" value="RRM"/>
    <property type="match status" value="1"/>
</dbReference>
<feature type="compositionally biased region" description="Basic and acidic residues" evidence="7">
    <location>
        <begin position="139"/>
        <end position="181"/>
    </location>
</feature>
<comment type="subcellular location">
    <subcellularLocation>
        <location evidence="1">Nucleus</location>
    </subcellularLocation>
</comment>
<dbReference type="CDD" id="cd12365">
    <property type="entry name" value="RRM_RNPS1"/>
    <property type="match status" value="1"/>
</dbReference>
<evidence type="ECO:0000256" key="7">
    <source>
        <dbReference type="SAM" id="MobiDB-lite"/>
    </source>
</evidence>
<dbReference type="EMBL" id="CAJHUC010000862">
    <property type="protein sequence ID" value="CAD7698624.1"/>
    <property type="molecule type" value="Genomic_DNA"/>
</dbReference>
<dbReference type="GO" id="GO:0000398">
    <property type="term" value="P:mRNA splicing, via spliceosome"/>
    <property type="evidence" value="ECO:0007669"/>
    <property type="project" value="TreeGrafter"/>
</dbReference>
<evidence type="ECO:0000256" key="1">
    <source>
        <dbReference type="ARBA" id="ARBA00004123"/>
    </source>
</evidence>